<comment type="caution">
    <text evidence="1">The sequence shown here is derived from an EMBL/GenBank/DDBJ whole genome shotgun (WGS) entry which is preliminary data.</text>
</comment>
<proteinExistence type="predicted"/>
<evidence type="ECO:0000313" key="2">
    <source>
        <dbReference type="Proteomes" id="UP000430670"/>
    </source>
</evidence>
<reference evidence="1 2" key="1">
    <citation type="submission" date="2019-11" db="EMBL/GenBank/DDBJ databases">
        <title>Whole-genome sequence of a the green, strictly anaerobic photosynthetic bacterium Heliobacillus mobilis DSM 6151.</title>
        <authorList>
            <person name="Kyndt J.A."/>
            <person name="Meyer T.E."/>
        </authorList>
    </citation>
    <scope>NUCLEOTIDE SEQUENCE [LARGE SCALE GENOMIC DNA]</scope>
    <source>
        <strain evidence="1 2">DSM 6151</strain>
    </source>
</reference>
<protein>
    <submittedName>
        <fullName evidence="1">Uncharacterized protein</fullName>
    </submittedName>
</protein>
<name>A0A6I3SM81_HELMO</name>
<dbReference type="EMBL" id="WNKU01000018">
    <property type="protein sequence ID" value="MTV50070.1"/>
    <property type="molecule type" value="Genomic_DNA"/>
</dbReference>
<dbReference type="Proteomes" id="UP000430670">
    <property type="component" value="Unassembled WGS sequence"/>
</dbReference>
<keyword evidence="2" id="KW-1185">Reference proteome</keyword>
<organism evidence="1 2">
    <name type="scientific">Heliobacterium mobile</name>
    <name type="common">Heliobacillus mobilis</name>
    <dbReference type="NCBI Taxonomy" id="28064"/>
    <lineage>
        <taxon>Bacteria</taxon>
        <taxon>Bacillati</taxon>
        <taxon>Bacillota</taxon>
        <taxon>Clostridia</taxon>
        <taxon>Eubacteriales</taxon>
        <taxon>Heliobacteriaceae</taxon>
        <taxon>Heliobacterium</taxon>
    </lineage>
</organism>
<gene>
    <name evidence="1" type="ORF">GJ688_13925</name>
</gene>
<accession>A0A6I3SM81</accession>
<evidence type="ECO:0000313" key="1">
    <source>
        <dbReference type="EMBL" id="MTV50070.1"/>
    </source>
</evidence>
<dbReference type="AlphaFoldDB" id="A0A6I3SM81"/>
<sequence length="65" mass="7578">MDGSKSEQLKLADDLEGFLNQINSQDYPIPQSVREFLEAGIRQARGQAEWYEELQESIRKQENLH</sequence>